<dbReference type="Proteomes" id="UP001516400">
    <property type="component" value="Unassembled WGS sequence"/>
</dbReference>
<gene>
    <name evidence="2" type="ORF">HHI36_023310</name>
</gene>
<feature type="compositionally biased region" description="Basic and acidic residues" evidence="1">
    <location>
        <begin position="15"/>
        <end position="28"/>
    </location>
</feature>
<evidence type="ECO:0000256" key="1">
    <source>
        <dbReference type="SAM" id="MobiDB-lite"/>
    </source>
</evidence>
<keyword evidence="3" id="KW-1185">Reference proteome</keyword>
<dbReference type="AlphaFoldDB" id="A0ABD2PG31"/>
<evidence type="ECO:0000313" key="2">
    <source>
        <dbReference type="EMBL" id="KAL3289927.1"/>
    </source>
</evidence>
<protein>
    <submittedName>
        <fullName evidence="2">Uncharacterized protein</fullName>
    </submittedName>
</protein>
<organism evidence="2 3">
    <name type="scientific">Cryptolaemus montrouzieri</name>
    <dbReference type="NCBI Taxonomy" id="559131"/>
    <lineage>
        <taxon>Eukaryota</taxon>
        <taxon>Metazoa</taxon>
        <taxon>Ecdysozoa</taxon>
        <taxon>Arthropoda</taxon>
        <taxon>Hexapoda</taxon>
        <taxon>Insecta</taxon>
        <taxon>Pterygota</taxon>
        <taxon>Neoptera</taxon>
        <taxon>Endopterygota</taxon>
        <taxon>Coleoptera</taxon>
        <taxon>Polyphaga</taxon>
        <taxon>Cucujiformia</taxon>
        <taxon>Coccinelloidea</taxon>
        <taxon>Coccinellidae</taxon>
        <taxon>Scymninae</taxon>
        <taxon>Scymnini</taxon>
        <taxon>Cryptolaemus</taxon>
    </lineage>
</organism>
<proteinExistence type="predicted"/>
<sequence length="141" mass="16158">MMKYKSYASVTKQKKHEEIKTNHPEVIIKPRQQQSGEQTKDDLEKSIKPVELKKGIKNFKPLKNATIIVGCQSKEENEILQNAVKKQLVEKYEFRRPIIKITNVTENCGKEETEQDSLSPVVATLSPKILKKDGKSAVYFL</sequence>
<feature type="region of interest" description="Disordered" evidence="1">
    <location>
        <begin position="1"/>
        <end position="44"/>
    </location>
</feature>
<evidence type="ECO:0000313" key="3">
    <source>
        <dbReference type="Proteomes" id="UP001516400"/>
    </source>
</evidence>
<name>A0ABD2PG31_9CUCU</name>
<dbReference type="EMBL" id="JABFTP020000186">
    <property type="protein sequence ID" value="KAL3289927.1"/>
    <property type="molecule type" value="Genomic_DNA"/>
</dbReference>
<accession>A0ABD2PG31</accession>
<reference evidence="2 3" key="1">
    <citation type="journal article" date="2021" name="BMC Biol.">
        <title>Horizontally acquired antibacterial genes associated with adaptive radiation of ladybird beetles.</title>
        <authorList>
            <person name="Li H.S."/>
            <person name="Tang X.F."/>
            <person name="Huang Y.H."/>
            <person name="Xu Z.Y."/>
            <person name="Chen M.L."/>
            <person name="Du X.Y."/>
            <person name="Qiu B.Y."/>
            <person name="Chen P.T."/>
            <person name="Zhang W."/>
            <person name="Slipinski A."/>
            <person name="Escalona H.E."/>
            <person name="Waterhouse R.M."/>
            <person name="Zwick A."/>
            <person name="Pang H."/>
        </authorList>
    </citation>
    <scope>NUCLEOTIDE SEQUENCE [LARGE SCALE GENOMIC DNA]</scope>
    <source>
        <strain evidence="2">SYSU2018</strain>
    </source>
</reference>
<comment type="caution">
    <text evidence="2">The sequence shown here is derived from an EMBL/GenBank/DDBJ whole genome shotgun (WGS) entry which is preliminary data.</text>
</comment>